<dbReference type="RefSeq" id="WP_015756599.1">
    <property type="nucleotide sequence ID" value="NC_013216.1"/>
</dbReference>
<protein>
    <submittedName>
        <fullName evidence="2">Uncharacterized protein</fullName>
    </submittedName>
</protein>
<dbReference type="HOGENOM" id="CLU_3268971_0_0_9"/>
<dbReference type="AlphaFoldDB" id="C8W3B7"/>
<organism evidence="2 3">
    <name type="scientific">Desulfofarcimen acetoxidans (strain ATCC 49208 / DSM 771 / KCTC 5769 / VKM B-1644 / 5575)</name>
    <name type="common">Desulfotomaculum acetoxidans</name>
    <dbReference type="NCBI Taxonomy" id="485916"/>
    <lineage>
        <taxon>Bacteria</taxon>
        <taxon>Bacillati</taxon>
        <taxon>Bacillota</taxon>
        <taxon>Clostridia</taxon>
        <taxon>Eubacteriales</taxon>
        <taxon>Peptococcaceae</taxon>
        <taxon>Desulfofarcimen</taxon>
    </lineage>
</organism>
<accession>C8W3B7</accession>
<evidence type="ECO:0000256" key="1">
    <source>
        <dbReference type="SAM" id="MobiDB-lite"/>
    </source>
</evidence>
<proteinExistence type="predicted"/>
<dbReference type="Proteomes" id="UP000002217">
    <property type="component" value="Chromosome"/>
</dbReference>
<gene>
    <name evidence="2" type="ordered locus">Dtox_0997</name>
</gene>
<reference evidence="2 3" key="1">
    <citation type="journal article" date="2009" name="Stand. Genomic Sci.">
        <title>Complete genome sequence of Desulfotomaculum acetoxidans type strain (5575).</title>
        <authorList>
            <person name="Spring S."/>
            <person name="Lapidus A."/>
            <person name="Schroder M."/>
            <person name="Gleim D."/>
            <person name="Sims D."/>
            <person name="Meincke L."/>
            <person name="Glavina Del Rio T."/>
            <person name="Tice H."/>
            <person name="Copeland A."/>
            <person name="Cheng J.F."/>
            <person name="Lucas S."/>
            <person name="Chen F."/>
            <person name="Nolan M."/>
            <person name="Bruce D."/>
            <person name="Goodwin L."/>
            <person name="Pitluck S."/>
            <person name="Ivanova N."/>
            <person name="Mavromatis K."/>
            <person name="Mikhailova N."/>
            <person name="Pati A."/>
            <person name="Chen A."/>
            <person name="Palaniappan K."/>
            <person name="Land M."/>
            <person name="Hauser L."/>
            <person name="Chang Y.J."/>
            <person name="Jeffries C.D."/>
            <person name="Chain P."/>
            <person name="Saunders E."/>
            <person name="Brettin T."/>
            <person name="Detter J.C."/>
            <person name="Goker M."/>
            <person name="Bristow J."/>
            <person name="Eisen J.A."/>
            <person name="Markowitz V."/>
            <person name="Hugenholtz P."/>
            <person name="Kyrpides N.C."/>
            <person name="Klenk H.P."/>
            <person name="Han C."/>
        </authorList>
    </citation>
    <scope>NUCLEOTIDE SEQUENCE [LARGE SCALE GENOMIC DNA]</scope>
    <source>
        <strain evidence="3">ATCC 49208 / DSM 771 / VKM B-1644</strain>
    </source>
</reference>
<evidence type="ECO:0000313" key="3">
    <source>
        <dbReference type="Proteomes" id="UP000002217"/>
    </source>
</evidence>
<dbReference type="KEGG" id="dae:Dtox_0997"/>
<feature type="region of interest" description="Disordered" evidence="1">
    <location>
        <begin position="21"/>
        <end position="41"/>
    </location>
</feature>
<keyword evidence="3" id="KW-1185">Reference proteome</keyword>
<dbReference type="EMBL" id="CP001720">
    <property type="protein sequence ID" value="ACV61884.1"/>
    <property type="molecule type" value="Genomic_DNA"/>
</dbReference>
<sequence length="41" mass="4509">MRLPECGLLAEEEYVDYLDEPTSLDNITSGGVPPATRKLSK</sequence>
<evidence type="ECO:0000313" key="2">
    <source>
        <dbReference type="EMBL" id="ACV61884.1"/>
    </source>
</evidence>
<dbReference type="STRING" id="485916.Dtox_0997"/>
<name>C8W3B7_DESAS</name>